<evidence type="ECO:0000259" key="21">
    <source>
        <dbReference type="Pfam" id="PF00361"/>
    </source>
</evidence>
<feature type="transmembrane region" description="Helical" evidence="19">
    <location>
        <begin position="136"/>
        <end position="152"/>
    </location>
</feature>
<evidence type="ECO:0000256" key="5">
    <source>
        <dbReference type="ARBA" id="ARBA00021008"/>
    </source>
</evidence>
<evidence type="ECO:0000256" key="12">
    <source>
        <dbReference type="ARBA" id="ARBA00022989"/>
    </source>
</evidence>
<evidence type="ECO:0000256" key="20">
    <source>
        <dbReference type="SAM" id="SignalP"/>
    </source>
</evidence>
<keyword evidence="20" id="KW-0732">Signal</keyword>
<keyword evidence="11" id="KW-0249">Electron transport</keyword>
<evidence type="ECO:0000256" key="7">
    <source>
        <dbReference type="ARBA" id="ARBA00022660"/>
    </source>
</evidence>
<feature type="transmembrane region" description="Helical" evidence="19">
    <location>
        <begin position="56"/>
        <end position="76"/>
    </location>
</feature>
<evidence type="ECO:0000256" key="17">
    <source>
        <dbReference type="ARBA" id="ARBA00031028"/>
    </source>
</evidence>
<evidence type="ECO:0000256" key="10">
    <source>
        <dbReference type="ARBA" id="ARBA00022967"/>
    </source>
</evidence>
<feature type="transmembrane region" description="Helical" evidence="19">
    <location>
        <begin position="219"/>
        <end position="240"/>
    </location>
</feature>
<feature type="transmembrane region" description="Helical" evidence="19">
    <location>
        <begin position="252"/>
        <end position="271"/>
    </location>
</feature>
<keyword evidence="14" id="KW-0830">Ubiquinone</keyword>
<feature type="transmembrane region" description="Helical" evidence="19">
    <location>
        <begin position="28"/>
        <end position="44"/>
    </location>
</feature>
<comment type="function">
    <text evidence="1">Core subunit of the mitochondrial membrane respiratory chain NADH dehydrogenase (Complex I) that is believed to belong to the minimal assembly required for catalysis. Complex I functions in the transfer of electrons from NADH to the respiratory chain. The immediate electron acceptor for the enzyme is believed to be ubiquinone.</text>
</comment>
<keyword evidence="7" id="KW-0679">Respiratory chain</keyword>
<keyword evidence="9" id="KW-0999">Mitochondrion inner membrane</keyword>
<evidence type="ECO:0000256" key="6">
    <source>
        <dbReference type="ARBA" id="ARBA00022448"/>
    </source>
</evidence>
<dbReference type="GO" id="GO:0006120">
    <property type="term" value="P:mitochondrial electron transport, NADH to ubiquinone"/>
    <property type="evidence" value="ECO:0007669"/>
    <property type="project" value="TreeGrafter"/>
</dbReference>
<feature type="transmembrane region" description="Helical" evidence="19">
    <location>
        <begin position="82"/>
        <end position="104"/>
    </location>
</feature>
<dbReference type="Pfam" id="PF00361">
    <property type="entry name" value="Proton_antipo_M"/>
    <property type="match status" value="1"/>
</dbReference>
<dbReference type="GO" id="GO:0008137">
    <property type="term" value="F:NADH dehydrogenase (ubiquinone) activity"/>
    <property type="evidence" value="ECO:0007669"/>
    <property type="project" value="UniProtKB-EC"/>
</dbReference>
<keyword evidence="8 19" id="KW-0812">Transmembrane</keyword>
<dbReference type="EC" id="7.1.1.2" evidence="4"/>
<keyword evidence="10" id="KW-1278">Translocase</keyword>
<dbReference type="InterPro" id="IPR050175">
    <property type="entry name" value="Complex_I_Subunit_2"/>
</dbReference>
<gene>
    <name evidence="22" type="primary">ND2</name>
</gene>
<evidence type="ECO:0000256" key="19">
    <source>
        <dbReference type="SAM" id="Phobius"/>
    </source>
</evidence>
<feature type="transmembrane region" description="Helical" evidence="19">
    <location>
        <begin position="292"/>
        <end position="310"/>
    </location>
</feature>
<evidence type="ECO:0000256" key="9">
    <source>
        <dbReference type="ARBA" id="ARBA00022792"/>
    </source>
</evidence>
<feature type="signal peptide" evidence="20">
    <location>
        <begin position="1"/>
        <end position="18"/>
    </location>
</feature>
<dbReference type="PANTHER" id="PTHR46552">
    <property type="entry name" value="NADH-UBIQUINONE OXIDOREDUCTASE CHAIN 2"/>
    <property type="match status" value="1"/>
</dbReference>
<keyword evidence="12 19" id="KW-1133">Transmembrane helix</keyword>
<sequence>MFFFVLLWVGSMILGVSAQSFAGMWLFLELNLISFVLLVSIMSVKSEVMSLKYFMVQTVSTGLFFFGAIALLGASWSLGEALLVLALAVKMGAAPFHFWVLNIVGEMSWDVFFYFSTFQKLLPLWLTFSLSKSSGTLWLVALGSVFTVLGLWQLNTKSLLVYSSVLGISWMILSEDFQTSLAYLVVYGVSLMGVCFFLESGSSEHISLYSCSGVTKSDAISMMFFVLNMSGLPPFALFFVKAAIVLNVASSHSILVGGVLLASGAFFVAYFRLFMFGLLSGTSSLSQGQPHYGLGGSSILAVSSAVVVWLL</sequence>
<evidence type="ECO:0000256" key="1">
    <source>
        <dbReference type="ARBA" id="ARBA00003257"/>
    </source>
</evidence>
<dbReference type="InterPro" id="IPR001750">
    <property type="entry name" value="ND/Mrp_TM"/>
</dbReference>
<keyword evidence="16 19" id="KW-0472">Membrane</keyword>
<dbReference type="AlphaFoldDB" id="W8DNC0"/>
<evidence type="ECO:0000256" key="14">
    <source>
        <dbReference type="ARBA" id="ARBA00023075"/>
    </source>
</evidence>
<comment type="catalytic activity">
    <reaction evidence="18">
        <text>a ubiquinone + NADH + 5 H(+)(in) = a ubiquinol + NAD(+) + 4 H(+)(out)</text>
        <dbReference type="Rhea" id="RHEA:29091"/>
        <dbReference type="Rhea" id="RHEA-COMP:9565"/>
        <dbReference type="Rhea" id="RHEA-COMP:9566"/>
        <dbReference type="ChEBI" id="CHEBI:15378"/>
        <dbReference type="ChEBI" id="CHEBI:16389"/>
        <dbReference type="ChEBI" id="CHEBI:17976"/>
        <dbReference type="ChEBI" id="CHEBI:57540"/>
        <dbReference type="ChEBI" id="CHEBI:57945"/>
        <dbReference type="EC" id="7.1.1.2"/>
    </reaction>
</comment>
<protein>
    <recommendedName>
        <fullName evidence="5">NADH-ubiquinone oxidoreductase chain 2</fullName>
        <ecNumber evidence="4">7.1.1.2</ecNumber>
    </recommendedName>
    <alternativeName>
        <fullName evidence="17">NADH dehydrogenase subunit 2</fullName>
    </alternativeName>
</protein>
<evidence type="ECO:0000256" key="4">
    <source>
        <dbReference type="ARBA" id="ARBA00012944"/>
    </source>
</evidence>
<evidence type="ECO:0000256" key="3">
    <source>
        <dbReference type="ARBA" id="ARBA00007012"/>
    </source>
</evidence>
<comment type="similarity">
    <text evidence="3">Belongs to the complex I subunit 2 family.</text>
</comment>
<feature type="domain" description="NADH:quinone oxidoreductase/Mrp antiporter transmembrane" evidence="21">
    <location>
        <begin position="18"/>
        <end position="256"/>
    </location>
</feature>
<geneLocation type="mitochondrion" evidence="22"/>
<evidence type="ECO:0000256" key="8">
    <source>
        <dbReference type="ARBA" id="ARBA00022692"/>
    </source>
</evidence>
<keyword evidence="15 22" id="KW-0496">Mitochondrion</keyword>
<keyword evidence="13" id="KW-0520">NAD</keyword>
<evidence type="ECO:0000256" key="2">
    <source>
        <dbReference type="ARBA" id="ARBA00004448"/>
    </source>
</evidence>
<proteinExistence type="inferred from homology"/>
<dbReference type="GO" id="GO:0005743">
    <property type="term" value="C:mitochondrial inner membrane"/>
    <property type="evidence" value="ECO:0007669"/>
    <property type="project" value="UniProtKB-SubCell"/>
</dbReference>
<evidence type="ECO:0000256" key="16">
    <source>
        <dbReference type="ARBA" id="ARBA00023136"/>
    </source>
</evidence>
<dbReference type="PANTHER" id="PTHR46552:SF1">
    <property type="entry name" value="NADH-UBIQUINONE OXIDOREDUCTASE CHAIN 2"/>
    <property type="match status" value="1"/>
</dbReference>
<dbReference type="EMBL" id="KF667527">
    <property type="protein sequence ID" value="AHB52780.1"/>
    <property type="molecule type" value="Genomic_DNA"/>
</dbReference>
<feature type="transmembrane region" description="Helical" evidence="19">
    <location>
        <begin position="180"/>
        <end position="198"/>
    </location>
</feature>
<organism evidence="22">
    <name type="scientific">Schizopera knabeni</name>
    <dbReference type="NCBI Taxonomy" id="1432316"/>
    <lineage>
        <taxon>Eukaryota</taxon>
        <taxon>Metazoa</taxon>
        <taxon>Ecdysozoa</taxon>
        <taxon>Arthropoda</taxon>
        <taxon>Crustacea</taxon>
        <taxon>Multicrustacea</taxon>
        <taxon>Hexanauplia</taxon>
        <taxon>Copepoda</taxon>
        <taxon>Harpacticoida</taxon>
        <taxon>Miraciidae</taxon>
        <taxon>Schizopera</taxon>
    </lineage>
</organism>
<evidence type="ECO:0000256" key="11">
    <source>
        <dbReference type="ARBA" id="ARBA00022982"/>
    </source>
</evidence>
<comment type="subcellular location">
    <subcellularLocation>
        <location evidence="2">Mitochondrion inner membrane</location>
        <topology evidence="2">Multi-pass membrane protein</topology>
    </subcellularLocation>
</comment>
<keyword evidence="6" id="KW-0813">Transport</keyword>
<feature type="chain" id="PRO_5004907471" description="NADH-ubiquinone oxidoreductase chain 2" evidence="20">
    <location>
        <begin position="19"/>
        <end position="311"/>
    </location>
</feature>
<accession>W8DNC0</accession>
<evidence type="ECO:0000256" key="18">
    <source>
        <dbReference type="ARBA" id="ARBA00049551"/>
    </source>
</evidence>
<name>W8DNC0_9MAXI</name>
<reference evidence="22" key="1">
    <citation type="journal article" date="2014" name="Gene">
        <title>The mitochondrial genomes of Amphiascoides atopus and Schizopera knabeni (Harpacticoida: Miraciidae) reveal similarities between the copepod orders Harpacticoida and Poecilostomatoida.</title>
        <authorList>
            <person name="Easton E.E."/>
            <person name="Darrow E.M."/>
            <person name="Spears T."/>
            <person name="Thistle D."/>
        </authorList>
    </citation>
    <scope>NUCLEOTIDE SEQUENCE</scope>
</reference>
<evidence type="ECO:0000256" key="13">
    <source>
        <dbReference type="ARBA" id="ARBA00023027"/>
    </source>
</evidence>
<evidence type="ECO:0000256" key="15">
    <source>
        <dbReference type="ARBA" id="ARBA00023128"/>
    </source>
</evidence>
<evidence type="ECO:0000313" key="22">
    <source>
        <dbReference type="EMBL" id="AHB52780.1"/>
    </source>
</evidence>